<dbReference type="Pfam" id="PF25435">
    <property type="entry name" value="PalB_C"/>
    <property type="match status" value="1"/>
</dbReference>
<evidence type="ECO:0000313" key="9">
    <source>
        <dbReference type="EMBL" id="MDI1488449.1"/>
    </source>
</evidence>
<dbReference type="PANTHER" id="PTHR46143">
    <property type="entry name" value="CALPAIN-7"/>
    <property type="match status" value="1"/>
</dbReference>
<dbReference type="InterPro" id="IPR051297">
    <property type="entry name" value="PalB/RIM13"/>
</dbReference>
<dbReference type="GO" id="GO:0006508">
    <property type="term" value="P:proteolysis"/>
    <property type="evidence" value="ECO:0007669"/>
    <property type="project" value="UniProtKB-KW"/>
</dbReference>
<keyword evidence="4 6" id="KW-0788">Thiol protease</keyword>
<dbReference type="Gene3D" id="3.90.70.10">
    <property type="entry name" value="Cysteine proteinases"/>
    <property type="match status" value="1"/>
</dbReference>
<dbReference type="InterPro" id="IPR038765">
    <property type="entry name" value="Papain-like_cys_pep_sf"/>
</dbReference>
<evidence type="ECO:0000256" key="7">
    <source>
        <dbReference type="SAM" id="MobiDB-lite"/>
    </source>
</evidence>
<accession>A0AA43QN71</accession>
<comment type="caution">
    <text evidence="9">The sequence shown here is derived from an EMBL/GenBank/DDBJ whole genome shotgun (WGS) entry which is preliminary data.</text>
</comment>
<dbReference type="AlphaFoldDB" id="A0AA43QN71"/>
<feature type="active site" evidence="6">
    <location>
        <position position="191"/>
    </location>
</feature>
<dbReference type="SUPFAM" id="SSF54001">
    <property type="entry name" value="Cysteine proteinases"/>
    <property type="match status" value="1"/>
</dbReference>
<evidence type="ECO:0000256" key="3">
    <source>
        <dbReference type="ARBA" id="ARBA00022801"/>
    </source>
</evidence>
<evidence type="ECO:0000259" key="8">
    <source>
        <dbReference type="PROSITE" id="PS50203"/>
    </source>
</evidence>
<feature type="active site" evidence="5 6">
    <location>
        <position position="48"/>
    </location>
</feature>
<evidence type="ECO:0000256" key="1">
    <source>
        <dbReference type="ARBA" id="ARBA00010193"/>
    </source>
</evidence>
<gene>
    <name evidence="9" type="primary">RIM13</name>
    <name evidence="9" type="ORF">OHK93_007724</name>
</gene>
<dbReference type="InterPro" id="IPR036213">
    <property type="entry name" value="Calpain_III_sf"/>
</dbReference>
<evidence type="ECO:0000256" key="6">
    <source>
        <dbReference type="PROSITE-ProRule" id="PRU00239"/>
    </source>
</evidence>
<comment type="similarity">
    <text evidence="1">Belongs to the peptidase C2 family. PalB/RIM13 subfamily.</text>
</comment>
<dbReference type="EMBL" id="JAPUFD010000007">
    <property type="protein sequence ID" value="MDI1488449.1"/>
    <property type="molecule type" value="Genomic_DNA"/>
</dbReference>
<dbReference type="SMART" id="SM00230">
    <property type="entry name" value="CysPc"/>
    <property type="match status" value="1"/>
</dbReference>
<dbReference type="SUPFAM" id="SSF49758">
    <property type="entry name" value="Calpain large subunit, middle domain (domain III)"/>
    <property type="match status" value="2"/>
</dbReference>
<sequence>MSVAQAKMLKDWQRPDEMPGSSLNGWLSFRDSNRPKPLDLVQDVTTDCSVVASLCAITSRTERGFPDVFSSIFHPWDKENNRPAASPSGRYVLRYYFNGTYRRVIIDDRLPMSISERRLFVIDRNDDRLLWPALVEKAYLKVRGGYDFPGNRSSLWRRLLTAFKYGDALITIGTGKMSRREEVGSGLIGEHDYAIVDMKEHQGQHLALVKNPWSNGTDEKSNLKCPLLDDVVNKHADDFETEAPIRASTGAECCFKNNPQYSMRSPQGGLVWILLGRHFVSSEGEPQPIKTEPSSIEGFISLYAFKSDGFRVIPREGHLTASPYVDAPSTLLKLDMASNSTWTIVISQQSLPTRLEAFSLSLFSLAPVLLNPAQERHPHQSTKQGKWTGSSSGGNASSPLYHTNPQYSLKLDRTSDVSILLESHSPSLPVHVNVVWAGGKIVRNVMTRDIVVESGEYKNGYALAETKDVPAGIYTIVCSTFEQGQAGAFKLGVSATSHVMLKRVPVLGAGRFVAEPGPAVFPASCSRLTVPIKTSRINRISVSIQSRRHSISSSRSITSPMKVSIVDGKGPFATLVAESADGDFTDTSSTAAYIQDTTISPETSADSLLLLALARLITSDTDSEETVDVKVLSEEPLQLGQWMQDDG</sequence>
<keyword evidence="10" id="KW-1185">Reference proteome</keyword>
<dbReference type="Proteomes" id="UP001161017">
    <property type="component" value="Unassembled WGS sequence"/>
</dbReference>
<dbReference type="InterPro" id="IPR001300">
    <property type="entry name" value="Peptidase_C2_calpain_cat"/>
</dbReference>
<feature type="domain" description="Calpain catalytic" evidence="8">
    <location>
        <begin position="1"/>
        <end position="215"/>
    </location>
</feature>
<evidence type="ECO:0000256" key="5">
    <source>
        <dbReference type="PIRSR" id="PIRSR622684-1"/>
    </source>
</evidence>
<protein>
    <submittedName>
        <fullName evidence="9">Cysteine protease</fullName>
    </submittedName>
</protein>
<dbReference type="InterPro" id="IPR022683">
    <property type="entry name" value="Calpain_III"/>
</dbReference>
<feature type="active site" evidence="6">
    <location>
        <position position="211"/>
    </location>
</feature>
<reference evidence="9" key="1">
    <citation type="journal article" date="2023" name="Genome Biol. Evol.">
        <title>First Whole Genome Sequence and Flow Cytometry Genome Size Data for the Lichen-Forming Fungus Ramalina farinacea (Ascomycota).</title>
        <authorList>
            <person name="Llewellyn T."/>
            <person name="Mian S."/>
            <person name="Hill R."/>
            <person name="Leitch I.J."/>
            <person name="Gaya E."/>
        </authorList>
    </citation>
    <scope>NUCLEOTIDE SEQUENCE</scope>
    <source>
        <strain evidence="9">LIQ254RAFAR</strain>
    </source>
</reference>
<evidence type="ECO:0000256" key="4">
    <source>
        <dbReference type="ARBA" id="ARBA00022807"/>
    </source>
</evidence>
<keyword evidence="2 6" id="KW-0645">Protease</keyword>
<proteinExistence type="inferred from homology"/>
<dbReference type="PANTHER" id="PTHR46143:SF1">
    <property type="entry name" value="CALPAIN-7"/>
    <property type="match status" value="1"/>
</dbReference>
<feature type="region of interest" description="Disordered" evidence="7">
    <location>
        <begin position="375"/>
        <end position="399"/>
    </location>
</feature>
<dbReference type="InterPro" id="IPR022684">
    <property type="entry name" value="Calpain_cysteine_protease"/>
</dbReference>
<evidence type="ECO:0000313" key="10">
    <source>
        <dbReference type="Proteomes" id="UP001161017"/>
    </source>
</evidence>
<dbReference type="SMART" id="SM00720">
    <property type="entry name" value="calpain_III"/>
    <property type="match status" value="1"/>
</dbReference>
<dbReference type="PROSITE" id="PS50203">
    <property type="entry name" value="CALPAIN_CAT"/>
    <property type="match status" value="1"/>
</dbReference>
<evidence type="ECO:0000256" key="2">
    <source>
        <dbReference type="ARBA" id="ARBA00022670"/>
    </source>
</evidence>
<dbReference type="PRINTS" id="PR00704">
    <property type="entry name" value="CALPAIN"/>
</dbReference>
<feature type="compositionally biased region" description="Polar residues" evidence="7">
    <location>
        <begin position="381"/>
        <end position="399"/>
    </location>
</feature>
<dbReference type="GO" id="GO:0004198">
    <property type="term" value="F:calcium-dependent cysteine-type endopeptidase activity"/>
    <property type="evidence" value="ECO:0007669"/>
    <property type="project" value="InterPro"/>
</dbReference>
<name>A0AA43QN71_9LECA</name>
<keyword evidence="3 6" id="KW-0378">Hydrolase</keyword>
<organism evidence="9 10">
    <name type="scientific">Ramalina farinacea</name>
    <dbReference type="NCBI Taxonomy" id="258253"/>
    <lineage>
        <taxon>Eukaryota</taxon>
        <taxon>Fungi</taxon>
        <taxon>Dikarya</taxon>
        <taxon>Ascomycota</taxon>
        <taxon>Pezizomycotina</taxon>
        <taxon>Lecanoromycetes</taxon>
        <taxon>OSLEUM clade</taxon>
        <taxon>Lecanoromycetidae</taxon>
        <taxon>Lecanorales</taxon>
        <taxon>Lecanorineae</taxon>
        <taxon>Ramalinaceae</taxon>
        <taxon>Ramalina</taxon>
    </lineage>
</organism>
<dbReference type="Gene3D" id="2.60.120.380">
    <property type="match status" value="1"/>
</dbReference>
<dbReference type="Pfam" id="PF00648">
    <property type="entry name" value="Peptidase_C2"/>
    <property type="match status" value="1"/>
</dbReference>